<sequence>MRDGWFVRCAVPLHRVLTRWSRVRARPVAERVVGCHV</sequence>
<evidence type="ECO:0000313" key="1">
    <source>
        <dbReference type="EMBL" id="AGC71628.1"/>
    </source>
</evidence>
<accession>L7VX24</accession>
<protein>
    <submittedName>
        <fullName evidence="1">Uncharacterized protein</fullName>
    </submittedName>
</protein>
<organism evidence="1">
    <name type="scientific">uncultured bacterium A1Q1_fos_1025</name>
    <dbReference type="NCBI Taxonomy" id="1256537"/>
    <lineage>
        <taxon>Bacteria</taxon>
        <taxon>environmental samples</taxon>
    </lineage>
</organism>
<proteinExistence type="predicted"/>
<reference evidence="1" key="1">
    <citation type="submission" date="2012-09" db="EMBL/GenBank/DDBJ databases">
        <title>Metagenomic Characterization of a Microbial Community in Wastewater Detects High Levels of Antibiotic Resistance.</title>
        <authorList>
            <person name="Abrams M."/>
            <person name="Caldwell A."/>
            <person name="Vandaei E."/>
            <person name="Lee W."/>
            <person name="Perrott J."/>
            <person name="Khan S.Y."/>
            <person name="Ta J."/>
            <person name="Romero D."/>
            <person name="Nguyen V."/>
            <person name="Pourmand N."/>
            <person name="Ouverney C.C."/>
        </authorList>
    </citation>
    <scope>NUCLEOTIDE SEQUENCE</scope>
</reference>
<dbReference type="AlphaFoldDB" id="L7VX24"/>
<name>L7VX24_9BACT</name>
<dbReference type="EMBL" id="JX649878">
    <property type="protein sequence ID" value="AGC71628.1"/>
    <property type="molecule type" value="Genomic_DNA"/>
</dbReference>